<dbReference type="PROSITE" id="PS51746">
    <property type="entry name" value="PPM_2"/>
    <property type="match status" value="1"/>
</dbReference>
<keyword evidence="1" id="KW-0460">Magnesium</keyword>
<dbReference type="InterPro" id="IPR001932">
    <property type="entry name" value="PPM-type_phosphatase-like_dom"/>
</dbReference>
<dbReference type="OrthoDB" id="60843at2759"/>
<keyword evidence="1" id="KW-0464">Manganese</keyword>
<comment type="catalytic activity">
    <reaction evidence="1">
        <text>O-phospho-L-threonyl-[protein] + H2O = L-threonyl-[protein] + phosphate</text>
        <dbReference type="Rhea" id="RHEA:47004"/>
        <dbReference type="Rhea" id="RHEA-COMP:11060"/>
        <dbReference type="Rhea" id="RHEA-COMP:11605"/>
        <dbReference type="ChEBI" id="CHEBI:15377"/>
        <dbReference type="ChEBI" id="CHEBI:30013"/>
        <dbReference type="ChEBI" id="CHEBI:43474"/>
        <dbReference type="ChEBI" id="CHEBI:61977"/>
        <dbReference type="EC" id="3.1.3.16"/>
    </reaction>
</comment>
<dbReference type="GO" id="GO:0004722">
    <property type="term" value="F:protein serine/threonine phosphatase activity"/>
    <property type="evidence" value="ECO:0007669"/>
    <property type="project" value="UniProtKB-EC"/>
</dbReference>
<dbReference type="Proteomes" id="UP000824120">
    <property type="component" value="Chromosome 7"/>
</dbReference>
<dbReference type="Gene3D" id="3.60.40.10">
    <property type="entry name" value="PPM-type phosphatase domain"/>
    <property type="match status" value="1"/>
</dbReference>
<keyword evidence="1" id="KW-0479">Metal-binding</keyword>
<dbReference type="SUPFAM" id="SSF81606">
    <property type="entry name" value="PP2C-like"/>
    <property type="match status" value="1"/>
</dbReference>
<dbReference type="GO" id="GO:0046872">
    <property type="term" value="F:metal ion binding"/>
    <property type="evidence" value="ECO:0007669"/>
    <property type="project" value="UniProtKB-UniRule"/>
</dbReference>
<name>A0A9J5YAV9_SOLCO</name>
<sequence>MDEMDIDEDLSFRGESTNNVSSFLNGNFRMKMAAGSFYIPRSDKAPLGEDAHFICREEETIGVADGVGSWAKKGIDSGEYSRQLVRNAELSIQKQKDQRNKIHPMEVLKEAYFITKCQGSSTACILTLACDTIHAVNVGDSGFVVIRDGDIVYKSEIQQKGFNYPFQLGNGVKLDDPSVAQEIKATVRIGDVIVMATDGLFDNVHNHELEKLVHDGLVDLRKLETFSKMLAQKIAEYALQKSESKTFYTPFAEECSKANKYRPGGKRDDITVIVAHILPR</sequence>
<dbReference type="AlphaFoldDB" id="A0A9J5YAV9"/>
<accession>A0A9J5YAV9</accession>
<dbReference type="InterPro" id="IPR036457">
    <property type="entry name" value="PPM-type-like_dom_sf"/>
</dbReference>
<comment type="caution">
    <text evidence="3">The sequence shown here is derived from an EMBL/GenBank/DDBJ whole genome shotgun (WGS) entry which is preliminary data.</text>
</comment>
<comment type="cofactor">
    <cofactor evidence="1">
        <name>Mn(2+)</name>
        <dbReference type="ChEBI" id="CHEBI:29035"/>
    </cofactor>
</comment>
<dbReference type="InterPro" id="IPR039123">
    <property type="entry name" value="PPTC7"/>
</dbReference>
<evidence type="ECO:0000313" key="3">
    <source>
        <dbReference type="EMBL" id="KAG5597851.1"/>
    </source>
</evidence>
<evidence type="ECO:0000259" key="2">
    <source>
        <dbReference type="PROSITE" id="PS51746"/>
    </source>
</evidence>
<organism evidence="3 4">
    <name type="scientific">Solanum commersonii</name>
    <name type="common">Commerson's wild potato</name>
    <name type="synonym">Commerson's nightshade</name>
    <dbReference type="NCBI Taxonomy" id="4109"/>
    <lineage>
        <taxon>Eukaryota</taxon>
        <taxon>Viridiplantae</taxon>
        <taxon>Streptophyta</taxon>
        <taxon>Embryophyta</taxon>
        <taxon>Tracheophyta</taxon>
        <taxon>Spermatophyta</taxon>
        <taxon>Magnoliopsida</taxon>
        <taxon>eudicotyledons</taxon>
        <taxon>Gunneridae</taxon>
        <taxon>Pentapetalae</taxon>
        <taxon>asterids</taxon>
        <taxon>lamiids</taxon>
        <taxon>Solanales</taxon>
        <taxon>Solanaceae</taxon>
        <taxon>Solanoideae</taxon>
        <taxon>Solaneae</taxon>
        <taxon>Solanum</taxon>
    </lineage>
</organism>
<protein>
    <recommendedName>
        <fullName evidence="1">Protein phosphatase</fullName>
        <ecNumber evidence="1">3.1.3.16</ecNumber>
    </recommendedName>
</protein>
<evidence type="ECO:0000313" key="4">
    <source>
        <dbReference type="Proteomes" id="UP000824120"/>
    </source>
</evidence>
<proteinExistence type="inferred from homology"/>
<dbReference type="PANTHER" id="PTHR12320">
    <property type="entry name" value="PROTEIN PHOSPHATASE 2C"/>
    <property type="match status" value="1"/>
</dbReference>
<keyword evidence="1" id="KW-0904">Protein phosphatase</keyword>
<comment type="cofactor">
    <cofactor evidence="1">
        <name>Mg(2+)</name>
        <dbReference type="ChEBI" id="CHEBI:18420"/>
    </cofactor>
</comment>
<reference evidence="3 4" key="1">
    <citation type="submission" date="2020-09" db="EMBL/GenBank/DDBJ databases">
        <title>De no assembly of potato wild relative species, Solanum commersonii.</title>
        <authorList>
            <person name="Cho K."/>
        </authorList>
    </citation>
    <scope>NUCLEOTIDE SEQUENCE [LARGE SCALE GENOMIC DNA]</scope>
    <source>
        <strain evidence="3">LZ3.2</strain>
        <tissue evidence="3">Leaf</tissue>
    </source>
</reference>
<dbReference type="PANTHER" id="PTHR12320:SF65">
    <property type="entry name" value="PROTEIN PHOSPHATASE"/>
    <property type="match status" value="1"/>
</dbReference>
<keyword evidence="4" id="KW-1185">Reference proteome</keyword>
<feature type="domain" description="PPM-type phosphatase" evidence="2">
    <location>
        <begin position="33"/>
        <end position="277"/>
    </location>
</feature>
<keyword evidence="1" id="KW-0378">Hydrolase</keyword>
<dbReference type="EMBL" id="JACXVP010000007">
    <property type="protein sequence ID" value="KAG5597851.1"/>
    <property type="molecule type" value="Genomic_DNA"/>
</dbReference>
<comment type="catalytic activity">
    <reaction evidence="1">
        <text>O-phospho-L-seryl-[protein] + H2O = L-seryl-[protein] + phosphate</text>
        <dbReference type="Rhea" id="RHEA:20629"/>
        <dbReference type="Rhea" id="RHEA-COMP:9863"/>
        <dbReference type="Rhea" id="RHEA-COMP:11604"/>
        <dbReference type="ChEBI" id="CHEBI:15377"/>
        <dbReference type="ChEBI" id="CHEBI:29999"/>
        <dbReference type="ChEBI" id="CHEBI:43474"/>
        <dbReference type="ChEBI" id="CHEBI:83421"/>
        <dbReference type="EC" id="3.1.3.16"/>
    </reaction>
</comment>
<comment type="similarity">
    <text evidence="1">Belongs to the PP2C family.</text>
</comment>
<dbReference type="EC" id="3.1.3.16" evidence="1"/>
<evidence type="ECO:0000256" key="1">
    <source>
        <dbReference type="RuleBase" id="RU366020"/>
    </source>
</evidence>
<gene>
    <name evidence="3" type="ORF">H5410_039083</name>
</gene>
<dbReference type="SMART" id="SM00332">
    <property type="entry name" value="PP2Cc"/>
    <property type="match status" value="1"/>
</dbReference>
<dbReference type="SMART" id="SM00331">
    <property type="entry name" value="PP2C_SIG"/>
    <property type="match status" value="1"/>
</dbReference>